<dbReference type="Gene3D" id="1.20.58.340">
    <property type="entry name" value="Magnesium transport protein CorA, transmembrane region"/>
    <property type="match status" value="1"/>
</dbReference>
<evidence type="ECO:0000313" key="2">
    <source>
        <dbReference type="EMBL" id="ROV99357.1"/>
    </source>
</evidence>
<dbReference type="EMBL" id="LJZO01000011">
    <property type="protein sequence ID" value="ROV99357.1"/>
    <property type="molecule type" value="Genomic_DNA"/>
</dbReference>
<feature type="transmembrane region" description="Helical" evidence="1">
    <location>
        <begin position="123"/>
        <end position="150"/>
    </location>
</feature>
<evidence type="ECO:0000256" key="1">
    <source>
        <dbReference type="SAM" id="Phobius"/>
    </source>
</evidence>
<protein>
    <submittedName>
        <fullName evidence="2">Uncharacterized protein</fullName>
    </submittedName>
</protein>
<name>A0A423W7L7_CYTCH</name>
<evidence type="ECO:0000313" key="3">
    <source>
        <dbReference type="Proteomes" id="UP000284375"/>
    </source>
</evidence>
<reference evidence="2 3" key="1">
    <citation type="submission" date="2015-09" db="EMBL/GenBank/DDBJ databases">
        <title>Host preference determinants of Valsa canker pathogens revealed by comparative genomics.</title>
        <authorList>
            <person name="Yin Z."/>
            <person name="Huang L."/>
        </authorList>
    </citation>
    <scope>NUCLEOTIDE SEQUENCE [LARGE SCALE GENOMIC DNA]</scope>
    <source>
        <strain evidence="2 3">YSFL</strain>
    </source>
</reference>
<dbReference type="OrthoDB" id="5396681at2759"/>
<gene>
    <name evidence="2" type="ORF">VSDG_03874</name>
</gene>
<sequence>MAVLGPVGKGHHHRLYTPGDVQELLQWGEKVTETITVLEYNADIMDSLRNFYTGLSRNKDCGPAVACSDDVDIFSNNIGNMIHDFKLQIFRAKALAKLLTDRTELVKQLRIERLNYHMENEAIVVRIITIVTLIYLPATFTSTFFSTDIIKYQGQDSPSGNFSAIAMNRWLQVTIPLSFLTLIIAYAGKKWAESKSRLGDAGEGHSNTELQAMHNKSWSSSVTSPRSNSFGLFKRLNRPIPLLPLRNPAG</sequence>
<keyword evidence="3" id="KW-1185">Reference proteome</keyword>
<accession>A0A423W7L7</accession>
<comment type="caution">
    <text evidence="2">The sequence shown here is derived from an EMBL/GenBank/DDBJ whole genome shotgun (WGS) entry which is preliminary data.</text>
</comment>
<proteinExistence type="predicted"/>
<feature type="transmembrane region" description="Helical" evidence="1">
    <location>
        <begin position="170"/>
        <end position="188"/>
    </location>
</feature>
<keyword evidence="1" id="KW-0472">Membrane</keyword>
<keyword evidence="1" id="KW-1133">Transmembrane helix</keyword>
<keyword evidence="1" id="KW-0812">Transmembrane</keyword>
<dbReference type="AlphaFoldDB" id="A0A423W7L7"/>
<dbReference type="Proteomes" id="UP000284375">
    <property type="component" value="Unassembled WGS sequence"/>
</dbReference>
<dbReference type="STRING" id="252740.A0A423W7L7"/>
<organism evidence="2 3">
    <name type="scientific">Cytospora chrysosperma</name>
    <name type="common">Cytospora canker fungus</name>
    <name type="synonym">Sphaeria chrysosperma</name>
    <dbReference type="NCBI Taxonomy" id="252740"/>
    <lineage>
        <taxon>Eukaryota</taxon>
        <taxon>Fungi</taxon>
        <taxon>Dikarya</taxon>
        <taxon>Ascomycota</taxon>
        <taxon>Pezizomycotina</taxon>
        <taxon>Sordariomycetes</taxon>
        <taxon>Sordariomycetidae</taxon>
        <taxon>Diaporthales</taxon>
        <taxon>Cytosporaceae</taxon>
        <taxon>Cytospora</taxon>
    </lineage>
</organism>